<reference evidence="8" key="1">
    <citation type="submission" date="2018-06" db="EMBL/GenBank/DDBJ databases">
        <title>Genome assembly of Danube salmon.</title>
        <authorList>
            <person name="Macqueen D.J."/>
            <person name="Gundappa M.K."/>
        </authorList>
    </citation>
    <scope>NUCLEOTIDE SEQUENCE [LARGE SCALE GENOMIC DNA]</scope>
</reference>
<dbReference type="InterPro" id="IPR005349">
    <property type="entry name" value="TMEM14"/>
</dbReference>
<evidence type="ECO:0000256" key="5">
    <source>
        <dbReference type="ARBA" id="ARBA00023136"/>
    </source>
</evidence>
<feature type="transmembrane region" description="Helical" evidence="6">
    <location>
        <begin position="90"/>
        <end position="110"/>
    </location>
</feature>
<reference evidence="7" key="2">
    <citation type="submission" date="2025-08" db="UniProtKB">
        <authorList>
            <consortium name="Ensembl"/>
        </authorList>
    </citation>
    <scope>IDENTIFICATION</scope>
</reference>
<reference evidence="7" key="3">
    <citation type="submission" date="2025-09" db="UniProtKB">
        <authorList>
            <consortium name="Ensembl"/>
        </authorList>
    </citation>
    <scope>IDENTIFICATION</scope>
</reference>
<keyword evidence="4 6" id="KW-1133">Transmembrane helix</keyword>
<comment type="subcellular location">
    <subcellularLocation>
        <location evidence="1">Membrane</location>
    </subcellularLocation>
</comment>
<name>A0A4W5PHG6_9TELE</name>
<evidence type="ECO:0000256" key="2">
    <source>
        <dbReference type="ARBA" id="ARBA00007590"/>
    </source>
</evidence>
<dbReference type="AlphaFoldDB" id="A0A4W5PHG6"/>
<dbReference type="Ensembl" id="ENSHHUT00000063740.1">
    <property type="protein sequence ID" value="ENSHHUP00000061653.1"/>
    <property type="gene ID" value="ENSHHUG00000036518.1"/>
</dbReference>
<keyword evidence="5 6" id="KW-0472">Membrane</keyword>
<protein>
    <submittedName>
        <fullName evidence="7">Transmembrane protein 14A</fullName>
    </submittedName>
</protein>
<dbReference type="GO" id="GO:0031966">
    <property type="term" value="C:mitochondrial membrane"/>
    <property type="evidence" value="ECO:0007669"/>
    <property type="project" value="TreeGrafter"/>
</dbReference>
<dbReference type="Proteomes" id="UP000314982">
    <property type="component" value="Unassembled WGS sequence"/>
</dbReference>
<feature type="transmembrane region" description="Helical" evidence="6">
    <location>
        <begin position="60"/>
        <end position="84"/>
    </location>
</feature>
<dbReference type="PANTHER" id="PTHR12668">
    <property type="entry name" value="TRANSMEMBRANE PROTEIN 14, 15"/>
    <property type="match status" value="1"/>
</dbReference>
<dbReference type="GO" id="GO:0070453">
    <property type="term" value="P:regulation of heme biosynthetic process"/>
    <property type="evidence" value="ECO:0007669"/>
    <property type="project" value="TreeGrafter"/>
</dbReference>
<keyword evidence="3 6" id="KW-0812">Transmembrane</keyword>
<dbReference type="PANTHER" id="PTHR12668:SF11">
    <property type="entry name" value="TRANSMEMBRANE PROTEIN 14A"/>
    <property type="match status" value="1"/>
</dbReference>
<evidence type="ECO:0000256" key="1">
    <source>
        <dbReference type="ARBA" id="ARBA00004370"/>
    </source>
</evidence>
<organism evidence="7 8">
    <name type="scientific">Hucho hucho</name>
    <name type="common">huchen</name>
    <dbReference type="NCBI Taxonomy" id="62062"/>
    <lineage>
        <taxon>Eukaryota</taxon>
        <taxon>Metazoa</taxon>
        <taxon>Chordata</taxon>
        <taxon>Craniata</taxon>
        <taxon>Vertebrata</taxon>
        <taxon>Euteleostomi</taxon>
        <taxon>Actinopterygii</taxon>
        <taxon>Neopterygii</taxon>
        <taxon>Teleostei</taxon>
        <taxon>Protacanthopterygii</taxon>
        <taxon>Salmoniformes</taxon>
        <taxon>Salmonidae</taxon>
        <taxon>Salmoninae</taxon>
        <taxon>Hucho</taxon>
    </lineage>
</organism>
<feature type="transmembrane region" description="Helical" evidence="6">
    <location>
        <begin position="20"/>
        <end position="39"/>
    </location>
</feature>
<proteinExistence type="inferred from homology"/>
<evidence type="ECO:0000256" key="4">
    <source>
        <dbReference type="ARBA" id="ARBA00022989"/>
    </source>
</evidence>
<dbReference type="GeneTree" id="ENSGT00940000158206"/>
<sequence length="166" mass="18343">MFVSSVIFWLKDSGHKNVIIQYTTLQIICIFFVFFRWCNFSSQNKISEWLVDPPKKCMPCTAMAIDWLGFGYAAAIALGGFMGYKKKGSVMSLIAGILFGSIAAYGALMISNDPTKTFYSLVASGSLTIVMGMRFKKSRKIMPAGIMAGLSLLMVLRLLFMGVIVM</sequence>
<keyword evidence="8" id="KW-1185">Reference proteome</keyword>
<dbReference type="STRING" id="62062.ENSHHUP00000061653"/>
<evidence type="ECO:0000256" key="3">
    <source>
        <dbReference type="ARBA" id="ARBA00022692"/>
    </source>
</evidence>
<dbReference type="Gene3D" id="1.10.10.1740">
    <property type="entry name" value="Transmembrane protein 14-like"/>
    <property type="match status" value="1"/>
</dbReference>
<evidence type="ECO:0000313" key="7">
    <source>
        <dbReference type="Ensembl" id="ENSHHUP00000061653.1"/>
    </source>
</evidence>
<evidence type="ECO:0000313" key="8">
    <source>
        <dbReference type="Proteomes" id="UP000314982"/>
    </source>
</evidence>
<evidence type="ECO:0000256" key="6">
    <source>
        <dbReference type="SAM" id="Phobius"/>
    </source>
</evidence>
<accession>A0A4W5PHG6</accession>
<feature type="transmembrane region" description="Helical" evidence="6">
    <location>
        <begin position="141"/>
        <end position="165"/>
    </location>
</feature>
<dbReference type="InterPro" id="IPR044890">
    <property type="entry name" value="TMEM14_sf"/>
</dbReference>
<comment type="similarity">
    <text evidence="2">Belongs to the TMEM14 family.</text>
</comment>
<dbReference type="Pfam" id="PF03647">
    <property type="entry name" value="Tmemb_14"/>
    <property type="match status" value="1"/>
</dbReference>